<dbReference type="SUPFAM" id="SSF55681">
    <property type="entry name" value="Class II aaRS and biotin synthetases"/>
    <property type="match status" value="1"/>
</dbReference>
<evidence type="ECO:0000313" key="4">
    <source>
        <dbReference type="Proteomes" id="UP000830454"/>
    </source>
</evidence>
<evidence type="ECO:0000313" key="3">
    <source>
        <dbReference type="EMBL" id="UOX33751.1"/>
    </source>
</evidence>
<dbReference type="InterPro" id="IPR004143">
    <property type="entry name" value="BPL_LPL_catalytic"/>
</dbReference>
<reference evidence="3" key="1">
    <citation type="submission" date="2021-12" db="EMBL/GenBank/DDBJ databases">
        <authorList>
            <person name="Cha I.-T."/>
            <person name="Lee K.-E."/>
            <person name="Park S.-J."/>
        </authorList>
    </citation>
    <scope>NUCLEOTIDE SEQUENCE</scope>
    <source>
        <strain evidence="3">YSM-43</strain>
    </source>
</reference>
<gene>
    <name evidence="3" type="ORF">LXD69_17170</name>
</gene>
<dbReference type="EMBL" id="CP090145">
    <property type="protein sequence ID" value="UOX33751.1"/>
    <property type="molecule type" value="Genomic_DNA"/>
</dbReference>
<reference evidence="3" key="2">
    <citation type="submission" date="2022-04" db="EMBL/GenBank/DDBJ databases">
        <title>Complete Genome Sequence of Flavobacterium sediminilitoris YSM-43, Isolated from a Tidal Sediment.</title>
        <authorList>
            <person name="Lee P.A."/>
        </authorList>
    </citation>
    <scope>NUCLEOTIDE SEQUENCE</scope>
    <source>
        <strain evidence="3">YSM-43</strain>
    </source>
</reference>
<proteinExistence type="predicted"/>
<dbReference type="GO" id="GO:0004077">
    <property type="term" value="F:biotin--[biotin carboxyl-carrier protein] ligase activity"/>
    <property type="evidence" value="ECO:0007669"/>
    <property type="project" value="UniProtKB-EC"/>
</dbReference>
<accession>A0ABY4HNA4</accession>
<dbReference type="PROSITE" id="PS51733">
    <property type="entry name" value="BPL_LPL_CATALYTIC"/>
    <property type="match status" value="1"/>
</dbReference>
<name>A0ABY4HNA4_9FLAO</name>
<dbReference type="RefSeq" id="WP_246916276.1">
    <property type="nucleotide sequence ID" value="NZ_CP090145.1"/>
</dbReference>
<dbReference type="PANTHER" id="PTHR12835:SF5">
    <property type="entry name" value="BIOTIN--PROTEIN LIGASE"/>
    <property type="match status" value="1"/>
</dbReference>
<evidence type="ECO:0000256" key="1">
    <source>
        <dbReference type="ARBA" id="ARBA00022598"/>
    </source>
</evidence>
<evidence type="ECO:0000259" key="2">
    <source>
        <dbReference type="PROSITE" id="PS51733"/>
    </source>
</evidence>
<protein>
    <submittedName>
        <fullName evidence="3">Biotin--[acetyl-CoA-carboxylase] ligase</fullName>
        <ecNumber evidence="3">6.3.4.15</ecNumber>
    </submittedName>
</protein>
<dbReference type="CDD" id="cd16442">
    <property type="entry name" value="BPL"/>
    <property type="match status" value="1"/>
</dbReference>
<dbReference type="Pfam" id="PF03099">
    <property type="entry name" value="BPL_LplA_LipB"/>
    <property type="match status" value="1"/>
</dbReference>
<dbReference type="Proteomes" id="UP000830454">
    <property type="component" value="Chromosome"/>
</dbReference>
<dbReference type="Gene3D" id="3.30.930.10">
    <property type="entry name" value="Bira Bifunctional Protein, Domain 2"/>
    <property type="match status" value="1"/>
</dbReference>
<keyword evidence="4" id="KW-1185">Reference proteome</keyword>
<dbReference type="NCBIfam" id="TIGR00121">
    <property type="entry name" value="birA_ligase"/>
    <property type="match status" value="1"/>
</dbReference>
<sequence>MNIIKLNAIASTNDFLRQMSAKEMVENFTVVVAENQLNGKGQRGSVWVSENGKNLTFSVFVKDFQVDVSSIYLINIIVPITIIEVLTELKLVDLAIKWPNDILSENKKIGGILIENAIKSDGMIQTVVGIGLNINQMSFDNLPQASSLAILKKEEFDKDLILKQIIERLKFNMTRIGDKSYFWDKYNNLLFRKDIPTVFVNNTNQKFMAIVKGVTNNGKLQLLLEDDTINEYDIKEVKMLY</sequence>
<feature type="domain" description="BPL/LPL catalytic" evidence="2">
    <location>
        <begin position="1"/>
        <end position="181"/>
    </location>
</feature>
<dbReference type="PANTHER" id="PTHR12835">
    <property type="entry name" value="BIOTIN PROTEIN LIGASE"/>
    <property type="match status" value="1"/>
</dbReference>
<organism evidence="3 4">
    <name type="scientific">Flavobacterium sediminilitoris</name>
    <dbReference type="NCBI Taxonomy" id="2024526"/>
    <lineage>
        <taxon>Bacteria</taxon>
        <taxon>Pseudomonadati</taxon>
        <taxon>Bacteroidota</taxon>
        <taxon>Flavobacteriia</taxon>
        <taxon>Flavobacteriales</taxon>
        <taxon>Flavobacteriaceae</taxon>
        <taxon>Flavobacterium</taxon>
    </lineage>
</organism>
<dbReference type="InterPro" id="IPR004408">
    <property type="entry name" value="Biotin_CoA_COase_ligase"/>
</dbReference>
<dbReference type="EC" id="6.3.4.15" evidence="3"/>
<keyword evidence="1 3" id="KW-0436">Ligase</keyword>
<dbReference type="InterPro" id="IPR045864">
    <property type="entry name" value="aa-tRNA-synth_II/BPL/LPL"/>
</dbReference>